<dbReference type="EMBL" id="SMFR01000003">
    <property type="protein sequence ID" value="TCJ95395.1"/>
    <property type="molecule type" value="Genomic_DNA"/>
</dbReference>
<feature type="chain" id="PRO_5038940691" evidence="1">
    <location>
        <begin position="26"/>
        <end position="67"/>
    </location>
</feature>
<dbReference type="AlphaFoldDB" id="A0A4V2PAY9"/>
<evidence type="ECO:0000313" key="2">
    <source>
        <dbReference type="EMBL" id="TCJ95395.1"/>
    </source>
</evidence>
<dbReference type="Proteomes" id="UP000294856">
    <property type="component" value="Unassembled WGS sequence"/>
</dbReference>
<dbReference type="STRING" id="1210063.GCA_001612665_04220"/>
<evidence type="ECO:0000256" key="1">
    <source>
        <dbReference type="SAM" id="SignalP"/>
    </source>
</evidence>
<accession>A0A4V2PAY9</accession>
<name>A0A4V2PAY9_9NOCA</name>
<keyword evidence="3" id="KW-1185">Reference proteome</keyword>
<dbReference type="RefSeq" id="WP_067453688.1">
    <property type="nucleotide sequence ID" value="NZ_SMFR01000003.1"/>
</dbReference>
<evidence type="ECO:0000313" key="3">
    <source>
        <dbReference type="Proteomes" id="UP000294856"/>
    </source>
</evidence>
<comment type="caution">
    <text evidence="2">The sequence shown here is derived from an EMBL/GenBank/DDBJ whole genome shotgun (WGS) entry which is preliminary data.</text>
</comment>
<sequence length="67" mass="6849">MNRILPRTVAAAGIALAMATFPAVASASSAIAPTVAQPILNGAPTRPFDPICPLCFVREALESLSAQ</sequence>
<proteinExistence type="predicted"/>
<feature type="signal peptide" evidence="1">
    <location>
        <begin position="1"/>
        <end position="25"/>
    </location>
</feature>
<reference evidence="2 3" key="1">
    <citation type="submission" date="2019-03" db="EMBL/GenBank/DDBJ databases">
        <title>Genomic Encyclopedia of Type Strains, Phase IV (KMG-IV): sequencing the most valuable type-strain genomes for metagenomic binning, comparative biology and taxonomic classification.</title>
        <authorList>
            <person name="Goeker M."/>
        </authorList>
    </citation>
    <scope>NUCLEOTIDE SEQUENCE [LARGE SCALE GENOMIC DNA]</scope>
    <source>
        <strain evidence="2 3">DSM 44684</strain>
    </source>
</reference>
<organism evidence="2 3">
    <name type="scientific">Nocardia alba</name>
    <dbReference type="NCBI Taxonomy" id="225051"/>
    <lineage>
        <taxon>Bacteria</taxon>
        <taxon>Bacillati</taxon>
        <taxon>Actinomycetota</taxon>
        <taxon>Actinomycetes</taxon>
        <taxon>Mycobacteriales</taxon>
        <taxon>Nocardiaceae</taxon>
        <taxon>Nocardia</taxon>
    </lineage>
</organism>
<protein>
    <submittedName>
        <fullName evidence="2">Uncharacterized protein</fullName>
    </submittedName>
</protein>
<gene>
    <name evidence="2" type="ORF">DFR71_4310</name>
</gene>
<keyword evidence="1" id="KW-0732">Signal</keyword>